<evidence type="ECO:0000256" key="2">
    <source>
        <dbReference type="SAM" id="MobiDB-lite"/>
    </source>
</evidence>
<reference evidence="4 5" key="1">
    <citation type="journal article" date="2017" name="Nat. Commun.">
        <title>Genome assembly with in vitro proximity ligation data and whole-genome triplication in lettuce.</title>
        <authorList>
            <person name="Reyes-Chin-Wo S."/>
            <person name="Wang Z."/>
            <person name="Yang X."/>
            <person name="Kozik A."/>
            <person name="Arikit S."/>
            <person name="Song C."/>
            <person name="Xia L."/>
            <person name="Froenicke L."/>
            <person name="Lavelle D.O."/>
            <person name="Truco M.J."/>
            <person name="Xia R."/>
            <person name="Zhu S."/>
            <person name="Xu C."/>
            <person name="Xu H."/>
            <person name="Xu X."/>
            <person name="Cox K."/>
            <person name="Korf I."/>
            <person name="Meyers B.C."/>
            <person name="Michelmore R.W."/>
        </authorList>
    </citation>
    <scope>NUCLEOTIDE SEQUENCE [LARGE SCALE GENOMIC DNA]</scope>
    <source>
        <strain evidence="5">cv. Salinas</strain>
        <tissue evidence="4">Seedlings</tissue>
    </source>
</reference>
<dbReference type="EMBL" id="NBSK02000001">
    <property type="protein sequence ID" value="KAJ0224286.1"/>
    <property type="molecule type" value="Genomic_DNA"/>
</dbReference>
<dbReference type="PANTHER" id="PTHR31662:SF90">
    <property type="entry name" value="DNA-BINDING STOREKEEPER PROTEIN-RELATED TRANSCRIPTIONAL REGULATOR-RELATED"/>
    <property type="match status" value="1"/>
</dbReference>
<sequence length="252" mass="29361">MADDHDVDHTVIPSSSAEEDSRSRNQSPMIRNSRKRKQPVDQIPESEKGEVQEDMECQQETSVIKKLWSEKDEITLLETLKQISNKSDMNMLYEIVKPYLEEEFSEDQVSEKVSWLKTNFMNNNSKDALQGTSSSHDAKIRELYKEIWGESETAVAGPREMTIKEFQGHYPRFSASIEDLPPYNKISDEGKAVIIACMLHMQSRMEFEEIEDKLMKYCARQVKRAEIRLLLSKKLSELLQKGTRAYHRRHQD</sequence>
<dbReference type="Gramene" id="rna-gnl|WGS:NBSK|LSAT_1X130720_mrna">
    <property type="protein sequence ID" value="cds-PLY75118.1"/>
    <property type="gene ID" value="gene-LSAT_1X130720"/>
</dbReference>
<dbReference type="Pfam" id="PF04504">
    <property type="entry name" value="GeBP-like_DBD"/>
    <property type="match status" value="1"/>
</dbReference>
<dbReference type="InterPro" id="IPR053932">
    <property type="entry name" value="GeBP-like_DBD"/>
</dbReference>
<feature type="region of interest" description="Disordered" evidence="2">
    <location>
        <begin position="1"/>
        <end position="57"/>
    </location>
</feature>
<dbReference type="GO" id="GO:0005634">
    <property type="term" value="C:nucleus"/>
    <property type="evidence" value="ECO:0000318"/>
    <property type="project" value="GO_Central"/>
</dbReference>
<organism evidence="4 5">
    <name type="scientific">Lactuca sativa</name>
    <name type="common">Garden lettuce</name>
    <dbReference type="NCBI Taxonomy" id="4236"/>
    <lineage>
        <taxon>Eukaryota</taxon>
        <taxon>Viridiplantae</taxon>
        <taxon>Streptophyta</taxon>
        <taxon>Embryophyta</taxon>
        <taxon>Tracheophyta</taxon>
        <taxon>Spermatophyta</taxon>
        <taxon>Magnoliopsida</taxon>
        <taxon>eudicotyledons</taxon>
        <taxon>Gunneridae</taxon>
        <taxon>Pentapetalae</taxon>
        <taxon>asterids</taxon>
        <taxon>campanulids</taxon>
        <taxon>Asterales</taxon>
        <taxon>Asteraceae</taxon>
        <taxon>Cichorioideae</taxon>
        <taxon>Cichorieae</taxon>
        <taxon>Lactucinae</taxon>
        <taxon>Lactuca</taxon>
    </lineage>
</organism>
<dbReference type="GO" id="GO:0006355">
    <property type="term" value="P:regulation of DNA-templated transcription"/>
    <property type="evidence" value="ECO:0007669"/>
    <property type="project" value="InterPro"/>
</dbReference>
<dbReference type="InterPro" id="IPR007592">
    <property type="entry name" value="GEBP"/>
</dbReference>
<dbReference type="PANTHER" id="PTHR31662">
    <property type="entry name" value="BNAANNG10740D PROTEIN-RELATED"/>
    <property type="match status" value="1"/>
</dbReference>
<protein>
    <recommendedName>
        <fullName evidence="3">Glabrous enhancer-binding protein-like DBD domain-containing protein</fullName>
    </recommendedName>
</protein>
<feature type="domain" description="Glabrous enhancer-binding protein-like DBD" evidence="3">
    <location>
        <begin position="65"/>
        <end position="149"/>
    </location>
</feature>
<keyword evidence="5" id="KW-1185">Reference proteome</keyword>
<comment type="similarity">
    <text evidence="1">Belongs to the GeBP family.</text>
</comment>
<comment type="caution">
    <text evidence="4">The sequence shown here is derived from an EMBL/GenBank/DDBJ whole genome shotgun (WGS) entry which is preliminary data.</text>
</comment>
<dbReference type="AlphaFoldDB" id="A0A9R1XSM5"/>
<gene>
    <name evidence="4" type="ORF">LSAT_V11C100050520</name>
</gene>
<evidence type="ECO:0000256" key="1">
    <source>
        <dbReference type="ARBA" id="ARBA00010820"/>
    </source>
</evidence>
<dbReference type="Proteomes" id="UP000235145">
    <property type="component" value="Unassembled WGS sequence"/>
</dbReference>
<proteinExistence type="inferred from homology"/>
<evidence type="ECO:0000259" key="3">
    <source>
        <dbReference type="Pfam" id="PF04504"/>
    </source>
</evidence>
<name>A0A9R1XSM5_LACSA</name>
<evidence type="ECO:0000313" key="5">
    <source>
        <dbReference type="Proteomes" id="UP000235145"/>
    </source>
</evidence>
<evidence type="ECO:0000313" key="4">
    <source>
        <dbReference type="EMBL" id="KAJ0224286.1"/>
    </source>
</evidence>
<accession>A0A9R1XSM5</accession>